<dbReference type="GO" id="GO:0006355">
    <property type="term" value="P:regulation of DNA-templated transcription"/>
    <property type="evidence" value="ECO:0007669"/>
    <property type="project" value="InterPro"/>
</dbReference>
<organism evidence="5 6">
    <name type="scientific">Paraburkholderia ginsengisoli</name>
    <dbReference type="NCBI Taxonomy" id="311231"/>
    <lineage>
        <taxon>Bacteria</taxon>
        <taxon>Pseudomonadati</taxon>
        <taxon>Pseudomonadota</taxon>
        <taxon>Betaproteobacteria</taxon>
        <taxon>Burkholderiales</taxon>
        <taxon>Burkholderiaceae</taxon>
        <taxon>Paraburkholderia</taxon>
    </lineage>
</organism>
<dbReference type="Proteomes" id="UP000595610">
    <property type="component" value="Chromosome 1"/>
</dbReference>
<dbReference type="PROSITE" id="PS50110">
    <property type="entry name" value="RESPONSE_REGULATORY"/>
    <property type="match status" value="1"/>
</dbReference>
<name>A0A7T4MZP7_9BURK</name>
<dbReference type="InterPro" id="IPR036388">
    <property type="entry name" value="WH-like_DNA-bd_sf"/>
</dbReference>
<protein>
    <submittedName>
        <fullName evidence="5">Response regulator</fullName>
    </submittedName>
</protein>
<dbReference type="Pfam" id="PF00196">
    <property type="entry name" value="GerE"/>
    <property type="match status" value="1"/>
</dbReference>
<feature type="modified residue" description="4-aspartylphosphate" evidence="3">
    <location>
        <position position="79"/>
    </location>
</feature>
<keyword evidence="1 3" id="KW-0597">Phosphoprotein</keyword>
<dbReference type="InterPro" id="IPR001789">
    <property type="entry name" value="Sig_transdc_resp-reg_receiver"/>
</dbReference>
<proteinExistence type="predicted"/>
<dbReference type="EMBL" id="CP066075">
    <property type="protein sequence ID" value="QQC62592.1"/>
    <property type="molecule type" value="Genomic_DNA"/>
</dbReference>
<dbReference type="GO" id="GO:0003677">
    <property type="term" value="F:DNA binding"/>
    <property type="evidence" value="ECO:0007669"/>
    <property type="project" value="UniProtKB-KW"/>
</dbReference>
<accession>A0A7T4MZP7</accession>
<evidence type="ECO:0000313" key="5">
    <source>
        <dbReference type="EMBL" id="QQC62592.1"/>
    </source>
</evidence>
<dbReference type="InterPro" id="IPR016032">
    <property type="entry name" value="Sig_transdc_resp-reg_C-effctor"/>
</dbReference>
<dbReference type="PANTHER" id="PTHR43214">
    <property type="entry name" value="TWO-COMPONENT RESPONSE REGULATOR"/>
    <property type="match status" value="1"/>
</dbReference>
<dbReference type="SUPFAM" id="SSF46894">
    <property type="entry name" value="C-terminal effector domain of the bipartite response regulators"/>
    <property type="match status" value="1"/>
</dbReference>
<dbReference type="AlphaFoldDB" id="A0A7T4MZP7"/>
<dbReference type="InterPro" id="IPR011006">
    <property type="entry name" value="CheY-like_superfamily"/>
</dbReference>
<evidence type="ECO:0000256" key="2">
    <source>
        <dbReference type="ARBA" id="ARBA00023125"/>
    </source>
</evidence>
<reference evidence="5 6" key="1">
    <citation type="submission" date="2020-12" db="EMBL/GenBank/DDBJ databases">
        <title>FDA dAtabase for Regulatory Grade micrObial Sequences (FDA-ARGOS): Supporting development and validation of Infectious Disease Dx tests.</title>
        <authorList>
            <person name="Nelson B."/>
            <person name="Plummer A."/>
            <person name="Tallon L."/>
            <person name="Sadzewicz L."/>
            <person name="Zhao X."/>
            <person name="Boylan J."/>
            <person name="Ott S."/>
            <person name="Bowen H."/>
            <person name="Vavikolanu K."/>
            <person name="Mehta A."/>
            <person name="Aluvathingal J."/>
            <person name="Nadendla S."/>
            <person name="Myers T."/>
            <person name="Yan Y."/>
            <person name="Sichtig H."/>
        </authorList>
    </citation>
    <scope>NUCLEOTIDE SEQUENCE [LARGE SCALE GENOMIC DNA]</scope>
    <source>
        <strain evidence="5 6">FDAARGOS_1049</strain>
    </source>
</reference>
<evidence type="ECO:0000313" key="6">
    <source>
        <dbReference type="Proteomes" id="UP000595610"/>
    </source>
</evidence>
<dbReference type="SMART" id="SM00421">
    <property type="entry name" value="HTH_LUXR"/>
    <property type="match status" value="1"/>
</dbReference>
<dbReference type="SMART" id="SM00448">
    <property type="entry name" value="REC"/>
    <property type="match status" value="1"/>
</dbReference>
<dbReference type="Pfam" id="PF00072">
    <property type="entry name" value="Response_reg"/>
    <property type="match status" value="1"/>
</dbReference>
<evidence type="ECO:0000259" key="4">
    <source>
        <dbReference type="PROSITE" id="PS50110"/>
    </source>
</evidence>
<keyword evidence="6" id="KW-1185">Reference proteome</keyword>
<dbReference type="CDD" id="cd17535">
    <property type="entry name" value="REC_NarL-like"/>
    <property type="match status" value="1"/>
</dbReference>
<dbReference type="PANTHER" id="PTHR43214:SF17">
    <property type="entry name" value="TRANSCRIPTIONAL REGULATORY PROTEIN RCSB"/>
    <property type="match status" value="1"/>
</dbReference>
<evidence type="ECO:0000256" key="1">
    <source>
        <dbReference type="ARBA" id="ARBA00022553"/>
    </source>
</evidence>
<dbReference type="InterPro" id="IPR000792">
    <property type="entry name" value="Tscrpt_reg_LuxR_C"/>
</dbReference>
<evidence type="ECO:0000256" key="3">
    <source>
        <dbReference type="PROSITE-ProRule" id="PRU00169"/>
    </source>
</evidence>
<dbReference type="KEGG" id="pgis:I6I06_09610"/>
<dbReference type="SUPFAM" id="SSF52172">
    <property type="entry name" value="CheY-like"/>
    <property type="match status" value="1"/>
</dbReference>
<sequence length="245" mass="26464">MAASACGSASRARHSSLQQARQIPVPLRIILADDHPFVLLGFRAMLATRVGVSIVGQALTPRALLELLQHTPCDVLVTDLCMPDPHDVIGDGLGLVRFLRREWPLLRVVVITALTNPSILRAVVADGAVSALGKAESMDSLWHAIKASVNGARYLGRSIAEALAQPRHDERPALPAPRLSARHAEIVERFVSGQSVAEIAAELGCHRRTISRQKREAMVMLGVTNNPGLFSRVYAAGIPKIDSYI</sequence>
<dbReference type="Gene3D" id="3.40.50.2300">
    <property type="match status" value="1"/>
</dbReference>
<feature type="domain" description="Response regulatory" evidence="4">
    <location>
        <begin position="28"/>
        <end position="149"/>
    </location>
</feature>
<dbReference type="GO" id="GO:0000160">
    <property type="term" value="P:phosphorelay signal transduction system"/>
    <property type="evidence" value="ECO:0007669"/>
    <property type="project" value="InterPro"/>
</dbReference>
<dbReference type="InterPro" id="IPR039420">
    <property type="entry name" value="WalR-like"/>
</dbReference>
<dbReference type="InterPro" id="IPR058245">
    <property type="entry name" value="NreC/VraR/RcsB-like_REC"/>
</dbReference>
<keyword evidence="2" id="KW-0238">DNA-binding</keyword>
<gene>
    <name evidence="5" type="ORF">I6I06_09610</name>
</gene>
<dbReference type="Gene3D" id="1.10.10.10">
    <property type="entry name" value="Winged helix-like DNA-binding domain superfamily/Winged helix DNA-binding domain"/>
    <property type="match status" value="1"/>
</dbReference>